<evidence type="ECO:0000313" key="1">
    <source>
        <dbReference type="EMBL" id="TMS18777.1"/>
    </source>
</evidence>
<organism evidence="1 2">
    <name type="scientific">Larimichthys crocea</name>
    <name type="common">Large yellow croaker</name>
    <name type="synonym">Pseudosciaena crocea</name>
    <dbReference type="NCBI Taxonomy" id="215358"/>
    <lineage>
        <taxon>Eukaryota</taxon>
        <taxon>Metazoa</taxon>
        <taxon>Chordata</taxon>
        <taxon>Craniata</taxon>
        <taxon>Vertebrata</taxon>
        <taxon>Euteleostomi</taxon>
        <taxon>Actinopterygii</taxon>
        <taxon>Neopterygii</taxon>
        <taxon>Teleostei</taxon>
        <taxon>Neoteleostei</taxon>
        <taxon>Acanthomorphata</taxon>
        <taxon>Eupercaria</taxon>
        <taxon>Sciaenidae</taxon>
        <taxon>Larimichthys</taxon>
    </lineage>
</organism>
<gene>
    <name evidence="1" type="ORF">E3U43_003098</name>
</gene>
<dbReference type="Proteomes" id="UP000793456">
    <property type="component" value="Chromosome V"/>
</dbReference>
<protein>
    <submittedName>
        <fullName evidence="1">Uncharacterized protein</fullName>
    </submittedName>
</protein>
<proteinExistence type="predicted"/>
<dbReference type="EMBL" id="CM011678">
    <property type="protein sequence ID" value="TMS18777.1"/>
    <property type="molecule type" value="Genomic_DNA"/>
</dbReference>
<sequence length="879" mass="96509">VGGKDNPAVDPIIHGLKGVVHHEKETVLEPFVLKDLLPSSLGSYYRYTGSLTTPPCSKVVEWIIFSRPIYVSYKQLEAFYSIFTTEQQDHVKSVEYLRSNFRPIQSLDNRHVFKSAVKDAWLPDLTDSGSGPYGTEASKVCSSAPINMKVQHVNGSALVVRWARPEVTYHPPILHFLVSYSWTAHDDSYEETHLTDAKHKLEAVISPVSPDVLYLFRVQAVCMNDMRSDFSQSMLFRANTTRIFEGTRIVKTGMPTVSPASSADMAPISSGSSTWTSSGIPFSFVSMATGIGPSSSGSQATVASVVTSTLLAGLGFSGGVISSFPSSVWPSRTPTHNPTRQTTEPTEPTKEATTSSSAVMTAAAKDNSEAGGDDGGENSKDQGENGEREGEDKDEEEEEEKEKDEKKRRKGSGGAVERTGRKDNSTAVNVPTSETPDATAKEKKQPEPDPTNTPPGAEDQLEYTHNPPDSNPATTTEATNETAAFPAPRDPAATLRPRTGGDKTHWPFSIHTDRPSAATNMTHQGRPGSGAGLGRVEWLVPLVVVSALTFLCLVLLLAVLVYWRRCFQTAHFYVEDSASPRVVPNETIPVIPIPDDMEAIPVKQFIKHVSELCSNNQHGFSEDFEEVQQCTADMKITSEHSNHPDNKHKNRYINIVAYDHSRVKLRPLAGKDSKHTDYINANYVDGYNKPKAYIAAQGPLKSTFEDFWRMVWEQNTGIIVMITNLVEKGRCAASVRHDDYVLEVRHFLCPKWPNPDAPISSTFELINVIKEEAASRDGPTIVHDEWGAVSAGMLCAVTTLSQQLESEGAVDVYQVAKMINLMRPGVFTDIDQYQYLYKALLSLVSTKENSLGLLARDINGTLASMSDQSDQAESMESLV</sequence>
<accession>A0ACD3RHE8</accession>
<name>A0ACD3RHE8_LARCR</name>
<keyword evidence="2" id="KW-1185">Reference proteome</keyword>
<reference evidence="1" key="1">
    <citation type="submission" date="2018-11" db="EMBL/GenBank/DDBJ databases">
        <title>The sequence and de novo assembly of Larimichthys crocea genome using PacBio and Hi-C technologies.</title>
        <authorList>
            <person name="Xu P."/>
            <person name="Chen B."/>
            <person name="Zhou Z."/>
            <person name="Ke Q."/>
            <person name="Wu Y."/>
            <person name="Bai H."/>
            <person name="Pu F."/>
        </authorList>
    </citation>
    <scope>NUCLEOTIDE SEQUENCE</scope>
    <source>
        <tissue evidence="1">Muscle</tissue>
    </source>
</reference>
<comment type="caution">
    <text evidence="1">The sequence shown here is derived from an EMBL/GenBank/DDBJ whole genome shotgun (WGS) entry which is preliminary data.</text>
</comment>
<evidence type="ECO:0000313" key="2">
    <source>
        <dbReference type="Proteomes" id="UP000793456"/>
    </source>
</evidence>
<feature type="non-terminal residue" evidence="1">
    <location>
        <position position="1"/>
    </location>
</feature>